<accession>A0A0D1XMH0</accession>
<keyword evidence="2" id="KW-1185">Reference proteome</keyword>
<proteinExistence type="predicted"/>
<dbReference type="AlphaFoldDB" id="A0A0D1XMH0"/>
<dbReference type="RefSeq" id="XP_016220915.1">
    <property type="nucleotide sequence ID" value="XM_016374004.1"/>
</dbReference>
<name>A0A0D1XMH0_EXOME</name>
<sequence length="150" mass="17195">MLNNNTRRPPDYRCPNQLNCIRKNRQRDNKIRKESPKPSTKMLSTTSLIPSCLMLQNDLQVEYATLVLFSSFLGCCLYLDLLTLKTVRWVQQAIKAALINTSHATRVLGFPLEYLNPVWPVLEIIKILDMLLFLLADLAELHGLELEGLL</sequence>
<dbReference type="Proteomes" id="UP000054302">
    <property type="component" value="Unassembled WGS sequence"/>
</dbReference>
<reference evidence="1 2" key="1">
    <citation type="submission" date="2015-01" db="EMBL/GenBank/DDBJ databases">
        <title>The Genome Sequence of Exophiala mesophila CBS40295.</title>
        <authorList>
            <consortium name="The Broad Institute Genomics Platform"/>
            <person name="Cuomo C."/>
            <person name="de Hoog S."/>
            <person name="Gorbushina A."/>
            <person name="Stielow B."/>
            <person name="Teixiera M."/>
            <person name="Abouelleil A."/>
            <person name="Chapman S.B."/>
            <person name="Priest M."/>
            <person name="Young S.K."/>
            <person name="Wortman J."/>
            <person name="Nusbaum C."/>
            <person name="Birren B."/>
        </authorList>
    </citation>
    <scope>NUCLEOTIDE SEQUENCE [LARGE SCALE GENOMIC DNA]</scope>
    <source>
        <strain evidence="1 2">CBS 40295</strain>
    </source>
</reference>
<organism evidence="1 2">
    <name type="scientific">Exophiala mesophila</name>
    <name type="common">Black yeast-like fungus</name>
    <dbReference type="NCBI Taxonomy" id="212818"/>
    <lineage>
        <taxon>Eukaryota</taxon>
        <taxon>Fungi</taxon>
        <taxon>Dikarya</taxon>
        <taxon>Ascomycota</taxon>
        <taxon>Pezizomycotina</taxon>
        <taxon>Eurotiomycetes</taxon>
        <taxon>Chaetothyriomycetidae</taxon>
        <taxon>Chaetothyriales</taxon>
        <taxon>Herpotrichiellaceae</taxon>
        <taxon>Exophiala</taxon>
    </lineage>
</organism>
<dbReference type="EMBL" id="KN847525">
    <property type="protein sequence ID" value="KIV89341.1"/>
    <property type="molecule type" value="Genomic_DNA"/>
</dbReference>
<dbReference type="VEuPathDB" id="FungiDB:PV10_08916"/>
<evidence type="ECO:0000313" key="1">
    <source>
        <dbReference type="EMBL" id="KIV89341.1"/>
    </source>
</evidence>
<protein>
    <submittedName>
        <fullName evidence="1">Uncharacterized protein</fullName>
    </submittedName>
</protein>
<dbReference type="HOGENOM" id="CLU_1740542_0_0_1"/>
<evidence type="ECO:0000313" key="2">
    <source>
        <dbReference type="Proteomes" id="UP000054302"/>
    </source>
</evidence>
<gene>
    <name evidence="1" type="ORF">PV10_08916</name>
</gene>
<dbReference type="GeneID" id="27326761"/>